<protein>
    <recommendedName>
        <fullName evidence="3">DUF551 domain-containing protein</fullName>
    </recommendedName>
</protein>
<accession>A0A386KCE6</accession>
<gene>
    <name evidence="1" type="ORF">Aci05_007</name>
</gene>
<proteinExistence type="predicted"/>
<reference evidence="1 2" key="1">
    <citation type="submission" date="2018-08" db="EMBL/GenBank/DDBJ databases">
        <title>Complete genome sequence of five Acinetobacter baumannii phages from Abidjan, Cote d'Ivoire.</title>
        <authorList>
            <person name="Essoh C."/>
            <person name="Vernadet J.-P."/>
            <person name="Vergnaud G."/>
            <person name="Resch G."/>
            <person name="Pourcel C."/>
        </authorList>
    </citation>
    <scope>NUCLEOTIDE SEQUENCE [LARGE SCALE GENOMIC DNA]</scope>
</reference>
<evidence type="ECO:0008006" key="3">
    <source>
        <dbReference type="Google" id="ProtNLM"/>
    </source>
</evidence>
<dbReference type="EMBL" id="MH746814">
    <property type="protein sequence ID" value="AYD82442.1"/>
    <property type="molecule type" value="Genomic_DNA"/>
</dbReference>
<evidence type="ECO:0000313" key="2">
    <source>
        <dbReference type="Proteomes" id="UP000269940"/>
    </source>
</evidence>
<name>A0A386KCE6_9CAUD</name>
<sequence>MKTKLKWNKVSDVLPEYNKVVFVRRSKKGFQISNFDVASYDRFGFNLHSVTHWAELPDDSDFGELEEEFE</sequence>
<organism evidence="1 2">
    <name type="scientific">Acinetobacter phage vB_AbaM_B09_Aci05</name>
    <dbReference type="NCBI Taxonomy" id="2315458"/>
    <lineage>
        <taxon>Viruses</taxon>
        <taxon>Duplodnaviria</taxon>
        <taxon>Heunggongvirae</taxon>
        <taxon>Uroviricota</taxon>
        <taxon>Caudoviricetes</taxon>
        <taxon>Saclayvirus</taxon>
        <taxon>Saclayvirus Aci05</taxon>
    </lineage>
</organism>
<dbReference type="Proteomes" id="UP000269940">
    <property type="component" value="Segment"/>
</dbReference>
<keyword evidence="2" id="KW-1185">Reference proteome</keyword>
<evidence type="ECO:0000313" key="1">
    <source>
        <dbReference type="EMBL" id="AYD82442.1"/>
    </source>
</evidence>